<dbReference type="EMBL" id="JAGEVG010000010">
    <property type="protein sequence ID" value="MBO3098623.1"/>
    <property type="molecule type" value="Genomic_DNA"/>
</dbReference>
<organism evidence="5 6">
    <name type="scientific">Gelidibacter pelagius</name>
    <dbReference type="NCBI Taxonomy" id="2819985"/>
    <lineage>
        <taxon>Bacteria</taxon>
        <taxon>Pseudomonadati</taxon>
        <taxon>Bacteroidota</taxon>
        <taxon>Flavobacteriia</taxon>
        <taxon>Flavobacteriales</taxon>
        <taxon>Flavobacteriaceae</taxon>
        <taxon>Gelidibacter</taxon>
    </lineage>
</organism>
<dbReference type="Proteomes" id="UP000681315">
    <property type="component" value="Unassembled WGS sequence"/>
</dbReference>
<proteinExistence type="predicted"/>
<dbReference type="GO" id="GO:0004519">
    <property type="term" value="F:endonuclease activity"/>
    <property type="evidence" value="ECO:0007669"/>
    <property type="project" value="UniProtKB-KW"/>
</dbReference>
<evidence type="ECO:0000313" key="6">
    <source>
        <dbReference type="Proteomes" id="UP000681315"/>
    </source>
</evidence>
<accession>A0ABS3SSC9</accession>
<dbReference type="Pfam" id="PF22357">
    <property type="entry name" value="AF1548-like_C"/>
    <property type="match status" value="1"/>
</dbReference>
<evidence type="ECO:0000256" key="2">
    <source>
        <dbReference type="ARBA" id="ARBA00022840"/>
    </source>
</evidence>
<keyword evidence="2 3" id="KW-0067">ATP-binding</keyword>
<keyword evidence="1 3" id="KW-0547">Nucleotide-binding</keyword>
<dbReference type="CDD" id="cd22308">
    <property type="entry name" value="Af1548-like"/>
    <property type="match status" value="1"/>
</dbReference>
<evidence type="ECO:0000313" key="5">
    <source>
        <dbReference type="EMBL" id="MBO3098623.1"/>
    </source>
</evidence>
<dbReference type="InterPro" id="IPR011335">
    <property type="entry name" value="Restrct_endonuc-II-like"/>
</dbReference>
<evidence type="ECO:0000256" key="1">
    <source>
        <dbReference type="ARBA" id="ARBA00022741"/>
    </source>
</evidence>
<name>A0ABS3SSC9_9FLAO</name>
<evidence type="ECO:0000256" key="3">
    <source>
        <dbReference type="PROSITE-ProRule" id="PRU00492"/>
    </source>
</evidence>
<protein>
    <submittedName>
        <fullName evidence="5">Restriction endonuclease</fullName>
    </submittedName>
</protein>
<dbReference type="InterPro" id="IPR011856">
    <property type="entry name" value="tRNA_endonuc-like_dom_sf"/>
</dbReference>
<sequence length="282" mass="32107">MEKQIYIKKGNGETELFSFEKLKNSLRSSGASNEIADSIVDKIQRDIYDGMASNAIYKKAFGLLKQKNKISASRYSLKRAIFDLGPTGFPFERLIGALLKEKGFETKVGVILKGECVTHEIDVLAEKDEYVYAIECKFHTDPRNTSNVRVPLYINSRFLDIQEQWNKDPKNKTHLKQGWLVTNTRFTEDAINYAKCVGLTLLSWDYPSNNGLKANIDTYALYPITTLTTLSKREKHELIAHDIILVKELLNATDKMKSIGLSDSKIQKVKNEVINLCRINFS</sequence>
<dbReference type="Gene3D" id="3.40.1350.10">
    <property type="match status" value="1"/>
</dbReference>
<keyword evidence="5" id="KW-0255">Endonuclease</keyword>
<dbReference type="PROSITE" id="PS51161">
    <property type="entry name" value="ATP_CONE"/>
    <property type="match status" value="1"/>
</dbReference>
<dbReference type="SUPFAM" id="SSF52980">
    <property type="entry name" value="Restriction endonuclease-like"/>
    <property type="match status" value="1"/>
</dbReference>
<evidence type="ECO:0000259" key="4">
    <source>
        <dbReference type="PROSITE" id="PS51161"/>
    </source>
</evidence>
<dbReference type="RefSeq" id="WP_208233747.1">
    <property type="nucleotide sequence ID" value="NZ_JAGEVG010000010.1"/>
</dbReference>
<comment type="caution">
    <text evidence="5">The sequence shown here is derived from an EMBL/GenBank/DDBJ whole genome shotgun (WGS) entry which is preliminary data.</text>
</comment>
<dbReference type="InterPro" id="IPR054374">
    <property type="entry name" value="AF1548-like_C"/>
</dbReference>
<keyword evidence="5" id="KW-0378">Hydrolase</keyword>
<keyword evidence="5" id="KW-0540">Nuclease</keyword>
<keyword evidence="6" id="KW-1185">Reference proteome</keyword>
<reference evidence="5 6" key="1">
    <citation type="submission" date="2021-03" db="EMBL/GenBank/DDBJ databases">
        <title>Gelidibacter sp. nov., isolated from costal sediment.</title>
        <authorList>
            <person name="Lun K.-Y."/>
        </authorList>
    </citation>
    <scope>NUCLEOTIDE SEQUENCE [LARGE SCALE GENOMIC DNA]</scope>
    <source>
        <strain evidence="5 6">DF109</strain>
    </source>
</reference>
<gene>
    <name evidence="5" type="ORF">J4051_10110</name>
</gene>
<dbReference type="InterPro" id="IPR005144">
    <property type="entry name" value="ATP-cone_dom"/>
</dbReference>
<feature type="domain" description="ATP-cone" evidence="4">
    <location>
        <begin position="5"/>
        <end position="86"/>
    </location>
</feature>